<evidence type="ECO:0000259" key="3">
    <source>
        <dbReference type="PROSITE" id="PS50977"/>
    </source>
</evidence>
<evidence type="ECO:0000256" key="2">
    <source>
        <dbReference type="PROSITE-ProRule" id="PRU00335"/>
    </source>
</evidence>
<dbReference type="PROSITE" id="PS50977">
    <property type="entry name" value="HTH_TETR_2"/>
    <property type="match status" value="1"/>
</dbReference>
<organism evidence="4 5">
    <name type="scientific">Acinetobacter pollinis</name>
    <dbReference type="NCBI Taxonomy" id="2605270"/>
    <lineage>
        <taxon>Bacteria</taxon>
        <taxon>Pseudomonadati</taxon>
        <taxon>Pseudomonadota</taxon>
        <taxon>Gammaproteobacteria</taxon>
        <taxon>Moraxellales</taxon>
        <taxon>Moraxellaceae</taxon>
        <taxon>Acinetobacter</taxon>
    </lineage>
</organism>
<name>A0ABU6DVB0_9GAMM</name>
<evidence type="ECO:0000313" key="5">
    <source>
        <dbReference type="Proteomes" id="UP001339883"/>
    </source>
</evidence>
<keyword evidence="1 2" id="KW-0238">DNA-binding</keyword>
<dbReference type="Pfam" id="PF00440">
    <property type="entry name" value="TetR_N"/>
    <property type="match status" value="1"/>
</dbReference>
<evidence type="ECO:0000256" key="1">
    <source>
        <dbReference type="ARBA" id="ARBA00023125"/>
    </source>
</evidence>
<dbReference type="InterPro" id="IPR009057">
    <property type="entry name" value="Homeodomain-like_sf"/>
</dbReference>
<gene>
    <name evidence="4" type="ORF">I2F25_08435</name>
</gene>
<dbReference type="InterPro" id="IPR001647">
    <property type="entry name" value="HTH_TetR"/>
</dbReference>
<accession>A0ABU6DVB0</accession>
<dbReference type="Gene3D" id="1.10.10.60">
    <property type="entry name" value="Homeodomain-like"/>
    <property type="match status" value="1"/>
</dbReference>
<dbReference type="Proteomes" id="UP001339883">
    <property type="component" value="Unassembled WGS sequence"/>
</dbReference>
<dbReference type="SUPFAM" id="SSF46689">
    <property type="entry name" value="Homeodomain-like"/>
    <property type="match status" value="1"/>
</dbReference>
<sequence length="205" mass="24455">MSMRAERKIQSRQAIIEKVLLLSYNGQPFHSMSLREIAREVGVVPSALYRHFENKDMLAQATIDQVTVFIKSALFQSRARFTTHSHETTEVRLETLFKFVEQHATYWHFFISERWGNYPILEKMIYQDVFDLTRDLVSDLRKLDQYQNTHPNELYMFAEILLEMCLVWSKDWINLCRNNTIEMEKISFFQNCLKRVSFIQSALLK</sequence>
<evidence type="ECO:0000313" key="4">
    <source>
        <dbReference type="EMBL" id="MEB5477064.1"/>
    </source>
</evidence>
<dbReference type="InterPro" id="IPR050692">
    <property type="entry name" value="HTH_transcr_repressor_FabR"/>
</dbReference>
<dbReference type="PANTHER" id="PTHR47752">
    <property type="entry name" value="HTH-TYPE TRANSCRIPTIONAL REPRESSOR FABR"/>
    <property type="match status" value="1"/>
</dbReference>
<feature type="DNA-binding region" description="H-T-H motif" evidence="2">
    <location>
        <begin position="33"/>
        <end position="52"/>
    </location>
</feature>
<comment type="caution">
    <text evidence="4">The sequence shown here is derived from an EMBL/GenBank/DDBJ whole genome shotgun (WGS) entry which is preliminary data.</text>
</comment>
<dbReference type="PANTHER" id="PTHR47752:SF1">
    <property type="entry name" value="HTH-TYPE TRANSCRIPTIONAL REPRESSOR FABR"/>
    <property type="match status" value="1"/>
</dbReference>
<keyword evidence="5" id="KW-1185">Reference proteome</keyword>
<proteinExistence type="predicted"/>
<reference evidence="4 5" key="1">
    <citation type="submission" date="2019-08" db="EMBL/GenBank/DDBJ databases">
        <title>Five species of Acinetobacter isolated from floral nectar and animal pollinators.</title>
        <authorList>
            <person name="Hendry T.A."/>
        </authorList>
    </citation>
    <scope>NUCLEOTIDE SEQUENCE [LARGE SCALE GENOMIC DNA]</scope>
    <source>
        <strain evidence="4 5">MD18.27</strain>
    </source>
</reference>
<dbReference type="Gene3D" id="1.10.357.10">
    <property type="entry name" value="Tetracycline Repressor, domain 2"/>
    <property type="match status" value="1"/>
</dbReference>
<dbReference type="EMBL" id="VTDN01000006">
    <property type="protein sequence ID" value="MEB5477064.1"/>
    <property type="molecule type" value="Genomic_DNA"/>
</dbReference>
<feature type="domain" description="HTH tetR-type" evidence="3">
    <location>
        <begin position="9"/>
        <end position="70"/>
    </location>
</feature>
<dbReference type="RefSeq" id="WP_195771683.1">
    <property type="nucleotide sequence ID" value="NZ_VTDN01000006.1"/>
</dbReference>
<protein>
    <submittedName>
        <fullName evidence="4">TetR family transcriptional regulator</fullName>
    </submittedName>
</protein>